<evidence type="ECO:0000256" key="6">
    <source>
        <dbReference type="PROSITE-ProRule" id="PRU00309"/>
    </source>
</evidence>
<dbReference type="InterPro" id="IPR027805">
    <property type="entry name" value="Transposase_HTH_dom"/>
</dbReference>
<dbReference type="SUPFAM" id="SSF57716">
    <property type="entry name" value="Glucocorticoid receptor-like (DNA-binding domain)"/>
    <property type="match status" value="1"/>
</dbReference>
<evidence type="ECO:0000259" key="8">
    <source>
        <dbReference type="PROSITE" id="PS50950"/>
    </source>
</evidence>
<dbReference type="Pfam" id="PF13359">
    <property type="entry name" value="DDE_Tnp_4"/>
    <property type="match status" value="1"/>
</dbReference>
<keyword evidence="4" id="KW-0862">Zinc</keyword>
<dbReference type="Gene3D" id="6.20.210.20">
    <property type="entry name" value="THAP domain"/>
    <property type="match status" value="1"/>
</dbReference>
<keyword evidence="5 6" id="KW-0238">DNA-binding</keyword>
<keyword evidence="7" id="KW-0472">Membrane</keyword>
<protein>
    <submittedName>
        <fullName evidence="9">FinTRIM family, member 97</fullName>
    </submittedName>
</protein>
<evidence type="ECO:0000313" key="10">
    <source>
        <dbReference type="Proteomes" id="UP000472264"/>
    </source>
</evidence>
<dbReference type="GO" id="GO:0008270">
    <property type="term" value="F:zinc ion binding"/>
    <property type="evidence" value="ECO:0007669"/>
    <property type="project" value="UniProtKB-KW"/>
</dbReference>
<dbReference type="Pfam" id="PF13613">
    <property type="entry name" value="HTH_Tnp_4"/>
    <property type="match status" value="1"/>
</dbReference>
<dbReference type="InterPro" id="IPR006612">
    <property type="entry name" value="THAP_Znf"/>
</dbReference>
<evidence type="ECO:0000256" key="5">
    <source>
        <dbReference type="ARBA" id="ARBA00023125"/>
    </source>
</evidence>
<accession>A0A665X4C3</accession>
<feature type="transmembrane region" description="Helical" evidence="7">
    <location>
        <begin position="135"/>
        <end position="155"/>
    </location>
</feature>
<keyword evidence="2" id="KW-0479">Metal-binding</keyword>
<evidence type="ECO:0000256" key="2">
    <source>
        <dbReference type="ARBA" id="ARBA00022723"/>
    </source>
</evidence>
<name>A0A665X4C3_ECHNA</name>
<dbReference type="OMA" id="MMYVSLV"/>
<sequence>MYRNARHRPSVSFYTFPKVSELQRRWSFNIRREGFRVKESSRVCSRHFQLADLIEPSTPAGRRRLKNGAVLVLFNWDSFTSRSSGEDTIETESDDIPPILQPIDDSFLFMNYLSLGLMQKDLACRLKLHQSTVSHIINIWANFLFTILGAVGIWLDRETIQAHLPESFLDYPDTQVILDCTKLHCQTPNSVLLQSEEFSNYKSHCTFKGLIGMTPYGAQSGIVAFLNPSMAILVDKGFVVEDCVPCKVNIPTFLSKRAQLSGPDDRKTQSIARLRVYVEHFIRTVKEQKMFSTVIPLSLTGSINWLYTIACLLNLQTKIHSVEDQKGLHKETRAVAWT</sequence>
<evidence type="ECO:0000256" key="1">
    <source>
        <dbReference type="ARBA" id="ARBA00001968"/>
    </source>
</evidence>
<keyword evidence="10" id="KW-1185">Reference proteome</keyword>
<evidence type="ECO:0000256" key="7">
    <source>
        <dbReference type="SAM" id="Phobius"/>
    </source>
</evidence>
<dbReference type="SMART" id="SM00692">
    <property type="entry name" value="DM3"/>
    <property type="match status" value="1"/>
</dbReference>
<dbReference type="PROSITE" id="PS50950">
    <property type="entry name" value="ZF_THAP"/>
    <property type="match status" value="1"/>
</dbReference>
<reference evidence="9" key="3">
    <citation type="submission" date="2025-09" db="UniProtKB">
        <authorList>
            <consortium name="Ensembl"/>
        </authorList>
    </citation>
    <scope>IDENTIFICATION</scope>
</reference>
<dbReference type="AlphaFoldDB" id="A0A665X4C3"/>
<dbReference type="GO" id="GO:0003677">
    <property type="term" value="F:DNA binding"/>
    <property type="evidence" value="ECO:0007669"/>
    <property type="project" value="UniProtKB-UniRule"/>
</dbReference>
<dbReference type="PANTHER" id="PTHR23080:SF133">
    <property type="entry name" value="SI:CH211-262I1.5-RELATED"/>
    <property type="match status" value="1"/>
</dbReference>
<evidence type="ECO:0000313" key="9">
    <source>
        <dbReference type="Ensembl" id="ENSENLP00000050807.1"/>
    </source>
</evidence>
<dbReference type="InterPro" id="IPR038441">
    <property type="entry name" value="THAP_Znf_sf"/>
</dbReference>
<keyword evidence="3 6" id="KW-0863">Zinc-finger</keyword>
<keyword evidence="7" id="KW-0812">Transmembrane</keyword>
<dbReference type="InterPro" id="IPR027806">
    <property type="entry name" value="HARBI1_dom"/>
</dbReference>
<comment type="cofactor">
    <cofactor evidence="1">
        <name>a divalent metal cation</name>
        <dbReference type="ChEBI" id="CHEBI:60240"/>
    </cofactor>
</comment>
<reference evidence="9" key="2">
    <citation type="submission" date="2025-08" db="UniProtKB">
        <authorList>
            <consortium name="Ensembl"/>
        </authorList>
    </citation>
    <scope>IDENTIFICATION</scope>
</reference>
<dbReference type="Ensembl" id="ENSENLT00000052048.1">
    <property type="protein sequence ID" value="ENSENLP00000050807.1"/>
    <property type="gene ID" value="ENSENLG00000021340.1"/>
</dbReference>
<dbReference type="Pfam" id="PF05485">
    <property type="entry name" value="THAP"/>
    <property type="match status" value="1"/>
</dbReference>
<proteinExistence type="predicted"/>
<evidence type="ECO:0000256" key="4">
    <source>
        <dbReference type="ARBA" id="ARBA00022833"/>
    </source>
</evidence>
<feature type="domain" description="THAP-type" evidence="8">
    <location>
        <begin position="1"/>
        <end position="74"/>
    </location>
</feature>
<dbReference type="FunCoup" id="A0A665X4C3">
    <property type="interactions" value="1"/>
</dbReference>
<keyword evidence="7" id="KW-1133">Transmembrane helix</keyword>
<evidence type="ECO:0000256" key="3">
    <source>
        <dbReference type="ARBA" id="ARBA00022771"/>
    </source>
</evidence>
<dbReference type="PANTHER" id="PTHR23080">
    <property type="entry name" value="THAP DOMAIN PROTEIN"/>
    <property type="match status" value="1"/>
</dbReference>
<organism evidence="9 10">
    <name type="scientific">Echeneis naucrates</name>
    <name type="common">Live sharksucker</name>
    <dbReference type="NCBI Taxonomy" id="173247"/>
    <lineage>
        <taxon>Eukaryota</taxon>
        <taxon>Metazoa</taxon>
        <taxon>Chordata</taxon>
        <taxon>Craniata</taxon>
        <taxon>Vertebrata</taxon>
        <taxon>Euteleostomi</taxon>
        <taxon>Actinopterygii</taxon>
        <taxon>Neopterygii</taxon>
        <taxon>Teleostei</taxon>
        <taxon>Neoteleostei</taxon>
        <taxon>Acanthomorphata</taxon>
        <taxon>Carangaria</taxon>
        <taxon>Carangiformes</taxon>
        <taxon>Echeneidae</taxon>
        <taxon>Echeneis</taxon>
    </lineage>
</organism>
<reference evidence="9" key="1">
    <citation type="submission" date="2021-04" db="EMBL/GenBank/DDBJ databases">
        <authorList>
            <consortium name="Wellcome Sanger Institute Data Sharing"/>
        </authorList>
    </citation>
    <scope>NUCLEOTIDE SEQUENCE [LARGE SCALE GENOMIC DNA]</scope>
</reference>
<dbReference type="Proteomes" id="UP000472264">
    <property type="component" value="Chromosome 17"/>
</dbReference>
<dbReference type="InParanoid" id="A0A665X4C3"/>